<reference evidence="5" key="1">
    <citation type="submission" date="2016-09" db="EMBL/GenBank/DDBJ databases">
        <authorList>
            <person name="Jeantristanb JTB J.-T."/>
            <person name="Ricardo R."/>
        </authorList>
    </citation>
    <scope>NUCLEOTIDE SEQUENCE [LARGE SCALE GENOMIC DNA]</scope>
</reference>
<dbReference type="Gene3D" id="1.50.10.10">
    <property type="match status" value="1"/>
</dbReference>
<dbReference type="GO" id="GO:0016787">
    <property type="term" value="F:hydrolase activity"/>
    <property type="evidence" value="ECO:0007669"/>
    <property type="project" value="UniProtKB-KW"/>
</dbReference>
<evidence type="ECO:0000256" key="2">
    <source>
        <dbReference type="SAM" id="MobiDB-lite"/>
    </source>
</evidence>
<dbReference type="InterPro" id="IPR008928">
    <property type="entry name" value="6-hairpin_glycosidase_sf"/>
</dbReference>
<keyword evidence="1" id="KW-0378">Hydrolase</keyword>
<evidence type="ECO:0000313" key="4">
    <source>
        <dbReference type="EMBL" id="SCV72972.1"/>
    </source>
</evidence>
<dbReference type="GO" id="GO:0005975">
    <property type="term" value="P:carbohydrate metabolic process"/>
    <property type="evidence" value="ECO:0007669"/>
    <property type="project" value="InterPro"/>
</dbReference>
<feature type="chain" id="PRO_5012421174" evidence="3">
    <location>
        <begin position="30"/>
        <end position="444"/>
    </location>
</feature>
<gene>
    <name evidence="4" type="ORF">BQ2448_6897</name>
</gene>
<keyword evidence="3" id="KW-0732">Signal</keyword>
<dbReference type="AlphaFoldDB" id="A0A238FGN2"/>
<proteinExistence type="predicted"/>
<dbReference type="OrthoDB" id="4138492at2759"/>
<evidence type="ECO:0000313" key="5">
    <source>
        <dbReference type="Proteomes" id="UP000198372"/>
    </source>
</evidence>
<dbReference type="Proteomes" id="UP000198372">
    <property type="component" value="Unassembled WGS sequence"/>
</dbReference>
<evidence type="ECO:0000256" key="1">
    <source>
        <dbReference type="ARBA" id="ARBA00022801"/>
    </source>
</evidence>
<dbReference type="EMBL" id="FMSP01000017">
    <property type="protein sequence ID" value="SCV72972.1"/>
    <property type="molecule type" value="Genomic_DNA"/>
</dbReference>
<dbReference type="InterPro" id="IPR012341">
    <property type="entry name" value="6hp_glycosidase-like_sf"/>
</dbReference>
<dbReference type="SUPFAM" id="SSF48208">
    <property type="entry name" value="Six-hairpin glycosidases"/>
    <property type="match status" value="1"/>
</dbReference>
<evidence type="ECO:0000256" key="3">
    <source>
        <dbReference type="SAM" id="SignalP"/>
    </source>
</evidence>
<feature type="region of interest" description="Disordered" evidence="2">
    <location>
        <begin position="410"/>
        <end position="444"/>
    </location>
</feature>
<feature type="signal peptide" evidence="3">
    <location>
        <begin position="1"/>
        <end position="29"/>
    </location>
</feature>
<keyword evidence="5" id="KW-1185">Reference proteome</keyword>
<organism evidence="4 5">
    <name type="scientific">Microbotryum intermedium</name>
    <dbReference type="NCBI Taxonomy" id="269621"/>
    <lineage>
        <taxon>Eukaryota</taxon>
        <taxon>Fungi</taxon>
        <taxon>Dikarya</taxon>
        <taxon>Basidiomycota</taxon>
        <taxon>Pucciniomycotina</taxon>
        <taxon>Microbotryomycetes</taxon>
        <taxon>Microbotryales</taxon>
        <taxon>Microbotryaceae</taxon>
        <taxon>Microbotryum</taxon>
    </lineage>
</organism>
<name>A0A238FGN2_9BASI</name>
<feature type="compositionally biased region" description="Polar residues" evidence="2">
    <location>
        <begin position="430"/>
        <end position="444"/>
    </location>
</feature>
<dbReference type="PANTHER" id="PTHR41814:SF1">
    <property type="entry name" value="CELLULASE"/>
    <property type="match status" value="1"/>
</dbReference>
<sequence length="444" mass="49655">MLPRAVRPFVPSWSAMLCVLGGGLSLVFAAAVPKCQDTLPIPHLDSHTLSKVIEKLDSVARDVWVSGTQTEAYLEFDHPQLTVFDPNVFPLPNASSTKVSREAYPSSSNRIVLEWLKKLQPGDEQFAVIEGGAAGDPASLGYAWIVAELTARHRRTKGRLDAALQAEVNYLLTQVPRTEDGAMSHRSEEVQLWSDFVYMVPPFLVARGIVTKNKSLVLESYNQIKLYRSHLQDPQTRLWKHVLLGHWEDTSLWATGNAWVVAGITRVLATLMHSHHAQLYKDEIRDLTCWANEIVDAAFARVNDEGLLPNHLNDPIDFSDSSSSALLAATVFRLDQLGILPQNATTLNTAETLRSKVYKKIDKKTGWLSGCVDPLNWYQQIDHSPEGQAFVVLLQAASRDHRVFRKTLLRRLHRRPTSSSRSKQGKEQLHSSGGNHEVQPSVQQ</sequence>
<dbReference type="PANTHER" id="PTHR41814">
    <property type="entry name" value="EXPRESSED PROTEIN"/>
    <property type="match status" value="1"/>
</dbReference>
<protein>
    <submittedName>
        <fullName evidence="4">BQ2448_6897 protein</fullName>
    </submittedName>
</protein>
<dbReference type="Pfam" id="PF07470">
    <property type="entry name" value="Glyco_hydro_88"/>
    <property type="match status" value="1"/>
</dbReference>
<accession>A0A238FGN2</accession>
<dbReference type="InterPro" id="IPR010905">
    <property type="entry name" value="Glyco_hydro_88"/>
</dbReference>